<feature type="domain" description="Redoxin" evidence="3">
    <location>
        <begin position="20"/>
        <end position="162"/>
    </location>
</feature>
<dbReference type="EC" id="1.11.1.-" evidence="4"/>
<dbReference type="RefSeq" id="WP_173533433.1">
    <property type="nucleotide sequence ID" value="NZ_CP054143.1"/>
</dbReference>
<gene>
    <name evidence="4" type="primary">tpx</name>
    <name evidence="4" type="ORF">HQN60_09600</name>
</gene>
<proteinExistence type="predicted"/>
<keyword evidence="5" id="KW-1185">Reference proteome</keyword>
<dbReference type="NCBIfam" id="NF001808">
    <property type="entry name" value="PRK00522.1"/>
    <property type="match status" value="1"/>
</dbReference>
<protein>
    <submittedName>
        <fullName evidence="4">Thiol peroxidase</fullName>
        <ecNumber evidence="4">1.11.1.-</ecNumber>
    </submittedName>
</protein>
<dbReference type="InterPro" id="IPR036249">
    <property type="entry name" value="Thioredoxin-like_sf"/>
</dbReference>
<evidence type="ECO:0000313" key="5">
    <source>
        <dbReference type="Proteomes" id="UP000504844"/>
    </source>
</evidence>
<evidence type="ECO:0000256" key="2">
    <source>
        <dbReference type="ARBA" id="ARBA00023284"/>
    </source>
</evidence>
<dbReference type="PANTHER" id="PTHR43110:SF1">
    <property type="entry name" value="THIOL PEROXIDASE"/>
    <property type="match status" value="1"/>
</dbReference>
<dbReference type="KEGG" id="dee:HQN60_09600"/>
<evidence type="ECO:0000313" key="4">
    <source>
        <dbReference type="EMBL" id="QKJ66930.1"/>
    </source>
</evidence>
<dbReference type="SUPFAM" id="SSF52833">
    <property type="entry name" value="Thioredoxin-like"/>
    <property type="match status" value="1"/>
</dbReference>
<keyword evidence="4" id="KW-0575">Peroxidase</keyword>
<dbReference type="AlphaFoldDB" id="A0A6M8SU91"/>
<evidence type="ECO:0000256" key="1">
    <source>
        <dbReference type="ARBA" id="ARBA00023157"/>
    </source>
</evidence>
<accession>A0A6M8SU91</accession>
<evidence type="ECO:0000259" key="3">
    <source>
        <dbReference type="Pfam" id="PF08534"/>
    </source>
</evidence>
<dbReference type="Gene3D" id="3.40.30.10">
    <property type="entry name" value="Glutaredoxin"/>
    <property type="match status" value="1"/>
</dbReference>
<dbReference type="GO" id="GO:0004601">
    <property type="term" value="F:peroxidase activity"/>
    <property type="evidence" value="ECO:0007669"/>
    <property type="project" value="UniProtKB-KW"/>
</dbReference>
<keyword evidence="4" id="KW-0560">Oxidoreductase</keyword>
<organism evidence="4 5">
    <name type="scientific">Deefgea piscis</name>
    <dbReference type="NCBI Taxonomy" id="2739061"/>
    <lineage>
        <taxon>Bacteria</taxon>
        <taxon>Pseudomonadati</taxon>
        <taxon>Pseudomonadota</taxon>
        <taxon>Betaproteobacteria</taxon>
        <taxon>Neisseriales</taxon>
        <taxon>Chitinibacteraceae</taxon>
        <taxon>Deefgea</taxon>
    </lineage>
</organism>
<dbReference type="Proteomes" id="UP000504844">
    <property type="component" value="Chromosome"/>
</dbReference>
<dbReference type="PANTHER" id="PTHR43110">
    <property type="entry name" value="THIOL PEROXIDASE"/>
    <property type="match status" value="1"/>
</dbReference>
<sequence length="183" mass="19907">MSTVMLNSTPVSIGGRFPRAGETAHSFMLVDIQLQDVPLSKFWGQRKLIAVVPSLDAAIGLTIARKLETIGYELKNAVIMTVSVDTPYALSRIVDSEGFRKIQLMSTLRGRDFHKDYGVMITDVPLSGLMTTALFALDVDDTILYSELVSDLNAEPNYTSALDLLDPPAATAAVTEVEVLSIE</sequence>
<dbReference type="Pfam" id="PF08534">
    <property type="entry name" value="Redoxin"/>
    <property type="match status" value="1"/>
</dbReference>
<name>A0A6M8SU91_9NEIS</name>
<keyword evidence="1" id="KW-1015">Disulfide bond</keyword>
<dbReference type="EMBL" id="CP054143">
    <property type="protein sequence ID" value="QKJ66930.1"/>
    <property type="molecule type" value="Genomic_DNA"/>
</dbReference>
<reference evidence="4 5" key="1">
    <citation type="submission" date="2020-05" db="EMBL/GenBank/DDBJ databases">
        <title>Complete genome sequence of Deefgea sp. D17.</title>
        <authorList>
            <person name="Bae J.-W."/>
            <person name="Han J.E."/>
        </authorList>
    </citation>
    <scope>NUCLEOTIDE SEQUENCE [LARGE SCALE GENOMIC DNA]</scope>
    <source>
        <strain evidence="4 5">D17</strain>
    </source>
</reference>
<dbReference type="InterPro" id="IPR013740">
    <property type="entry name" value="Redoxin"/>
</dbReference>
<dbReference type="InterPro" id="IPR050455">
    <property type="entry name" value="Tpx_Peroxidase_subfamily"/>
</dbReference>
<keyword evidence="2" id="KW-0676">Redox-active center</keyword>